<dbReference type="Proteomes" id="UP000789901">
    <property type="component" value="Unassembled WGS sequence"/>
</dbReference>
<gene>
    <name evidence="1" type="ORF">GMARGA_LOCUS16825</name>
</gene>
<proteinExistence type="predicted"/>
<reference evidence="1 2" key="1">
    <citation type="submission" date="2021-06" db="EMBL/GenBank/DDBJ databases">
        <authorList>
            <person name="Kallberg Y."/>
            <person name="Tangrot J."/>
            <person name="Rosling A."/>
        </authorList>
    </citation>
    <scope>NUCLEOTIDE SEQUENCE [LARGE SCALE GENOMIC DNA]</scope>
    <source>
        <strain evidence="1 2">120-4 pot B 10/14</strain>
    </source>
</reference>
<dbReference type="EMBL" id="CAJVQB010012399">
    <property type="protein sequence ID" value="CAG8755165.1"/>
    <property type="molecule type" value="Genomic_DNA"/>
</dbReference>
<name>A0ABN7VC76_GIGMA</name>
<sequence>FAEIGTSTGRGELAGRISTGRTCRWANMYESTGQTNVGYFAQI</sequence>
<evidence type="ECO:0000313" key="1">
    <source>
        <dbReference type="EMBL" id="CAG8755165.1"/>
    </source>
</evidence>
<accession>A0ABN7VC76</accession>
<organism evidence="1 2">
    <name type="scientific">Gigaspora margarita</name>
    <dbReference type="NCBI Taxonomy" id="4874"/>
    <lineage>
        <taxon>Eukaryota</taxon>
        <taxon>Fungi</taxon>
        <taxon>Fungi incertae sedis</taxon>
        <taxon>Mucoromycota</taxon>
        <taxon>Glomeromycotina</taxon>
        <taxon>Glomeromycetes</taxon>
        <taxon>Diversisporales</taxon>
        <taxon>Gigasporaceae</taxon>
        <taxon>Gigaspora</taxon>
    </lineage>
</organism>
<protein>
    <submittedName>
        <fullName evidence="1">42360_t:CDS:1</fullName>
    </submittedName>
</protein>
<comment type="caution">
    <text evidence="1">The sequence shown here is derived from an EMBL/GenBank/DDBJ whole genome shotgun (WGS) entry which is preliminary data.</text>
</comment>
<evidence type="ECO:0000313" key="2">
    <source>
        <dbReference type="Proteomes" id="UP000789901"/>
    </source>
</evidence>
<feature type="non-terminal residue" evidence="1">
    <location>
        <position position="1"/>
    </location>
</feature>
<keyword evidence="2" id="KW-1185">Reference proteome</keyword>